<sequence>MDPHHLRPPDTPLPGAQLLWTSEWSPGTTWPSANRADLALIANLSQRMPTPVPRLAVAAHLLDAAHPGDAPATAARRLLLLAPALFGSRRTSGRYAGRIAAACGAHPSAQLRFRGPARTP</sequence>
<dbReference type="AlphaFoldDB" id="R4YYI1"/>
<keyword evidence="2" id="KW-1185">Reference proteome</keyword>
<evidence type="ECO:0000313" key="2">
    <source>
        <dbReference type="Proteomes" id="UP000018291"/>
    </source>
</evidence>
<dbReference type="EMBL" id="CANL01000014">
    <property type="protein sequence ID" value="CCM63375.1"/>
    <property type="molecule type" value="Genomic_DNA"/>
</dbReference>
<organism evidence="1 2">
    <name type="scientific">Candidatus Neomicrothrix parvicella RN1</name>
    <dbReference type="NCBI Taxonomy" id="1229780"/>
    <lineage>
        <taxon>Bacteria</taxon>
        <taxon>Bacillati</taxon>
        <taxon>Actinomycetota</taxon>
        <taxon>Acidimicrobiia</taxon>
        <taxon>Acidimicrobiales</taxon>
        <taxon>Microthrixaceae</taxon>
        <taxon>Candidatus Neomicrothrix</taxon>
    </lineage>
</organism>
<protein>
    <submittedName>
        <fullName evidence="1">Uncharacterized protein</fullName>
    </submittedName>
</protein>
<dbReference type="Proteomes" id="UP000018291">
    <property type="component" value="Unassembled WGS sequence"/>
</dbReference>
<dbReference type="STRING" id="1229780.BN381_210065"/>
<proteinExistence type="predicted"/>
<name>R4YYI1_9ACTN</name>
<reference evidence="1 2" key="1">
    <citation type="journal article" date="2013" name="ISME J.">
        <title>Metabolic model for the filamentous 'Candidatus Microthrix parvicella' based on genomic and metagenomic analyses.</title>
        <authorList>
            <person name="Jon McIlroy S."/>
            <person name="Kristiansen R."/>
            <person name="Albertsen M."/>
            <person name="Michael Karst S."/>
            <person name="Rossetti S."/>
            <person name="Lund Nielsen J."/>
            <person name="Tandoi V."/>
            <person name="James Seviour R."/>
            <person name="Nielsen P.H."/>
        </authorList>
    </citation>
    <scope>NUCLEOTIDE SEQUENCE [LARGE SCALE GENOMIC DNA]</scope>
    <source>
        <strain evidence="1 2">RN1</strain>
    </source>
</reference>
<accession>R4YYI1</accession>
<evidence type="ECO:0000313" key="1">
    <source>
        <dbReference type="EMBL" id="CCM63375.1"/>
    </source>
</evidence>
<dbReference type="HOGENOM" id="CLU_2045412_0_0_11"/>
<gene>
    <name evidence="1" type="ORF">BN381_210065</name>
</gene>
<comment type="caution">
    <text evidence="1">The sequence shown here is derived from an EMBL/GenBank/DDBJ whole genome shotgun (WGS) entry which is preliminary data.</text>
</comment>